<dbReference type="AlphaFoldDB" id="A0A381TCG7"/>
<evidence type="ECO:0000259" key="1">
    <source>
        <dbReference type="Pfam" id="PF00561"/>
    </source>
</evidence>
<reference evidence="2" key="1">
    <citation type="submission" date="2018-05" db="EMBL/GenBank/DDBJ databases">
        <authorList>
            <person name="Lanie J.A."/>
            <person name="Ng W.-L."/>
            <person name="Kazmierczak K.M."/>
            <person name="Andrzejewski T.M."/>
            <person name="Davidsen T.M."/>
            <person name="Wayne K.J."/>
            <person name="Tettelin H."/>
            <person name="Glass J.I."/>
            <person name="Rusch D."/>
            <person name="Podicherti R."/>
            <person name="Tsui H.-C.T."/>
            <person name="Winkler M.E."/>
        </authorList>
    </citation>
    <scope>NUCLEOTIDE SEQUENCE</scope>
</reference>
<dbReference type="PANTHER" id="PTHR43798:SF33">
    <property type="entry name" value="HYDROLASE, PUTATIVE (AFU_ORTHOLOGUE AFUA_2G14860)-RELATED"/>
    <property type="match status" value="1"/>
</dbReference>
<dbReference type="EMBL" id="UINC01004374">
    <property type="protein sequence ID" value="SVA13855.1"/>
    <property type="molecule type" value="Genomic_DNA"/>
</dbReference>
<dbReference type="Gene3D" id="3.40.50.1820">
    <property type="entry name" value="alpha/beta hydrolase"/>
    <property type="match status" value="1"/>
</dbReference>
<dbReference type="SUPFAM" id="SSF53474">
    <property type="entry name" value="alpha/beta-Hydrolases"/>
    <property type="match status" value="1"/>
</dbReference>
<dbReference type="InterPro" id="IPR050266">
    <property type="entry name" value="AB_hydrolase_sf"/>
</dbReference>
<feature type="non-terminal residue" evidence="2">
    <location>
        <position position="293"/>
    </location>
</feature>
<feature type="domain" description="AB hydrolase-1" evidence="1">
    <location>
        <begin position="50"/>
        <end position="289"/>
    </location>
</feature>
<dbReference type="GO" id="GO:0047372">
    <property type="term" value="F:monoacylglycerol lipase activity"/>
    <property type="evidence" value="ECO:0007669"/>
    <property type="project" value="TreeGrafter"/>
</dbReference>
<feature type="non-terminal residue" evidence="2">
    <location>
        <position position="1"/>
    </location>
</feature>
<sequence length="293" mass="32473">MMHSEELTEPGRQIFLSMSKLLDAAGLDYQGRFIDLGDRRVHYLDYGEGPPVLMLHGGGAGSAIWFKQIEVLSKTRRVIAPDHPVFGLSSQDAYKAPLLPYLLSYMVRLFDELGLSRVDVVGLSMGAQAALAMALEHPDRLGKLIVIDSAGLGRDFPLVFKLANVPFFGRLIVKPNRWGQDNYFKTMEVVDSDFAAASAYKQYAYDVTLSDGHGRAMRSSLAAITSFKGQKSIFTDEELASITAPTLAIWGAEDRVFPVEHGYRLAHLLPNVSLHIIEDARHVPFLDHPNMVN</sequence>
<name>A0A381TCG7_9ZZZZ</name>
<dbReference type="PRINTS" id="PR00111">
    <property type="entry name" value="ABHYDROLASE"/>
</dbReference>
<evidence type="ECO:0000313" key="2">
    <source>
        <dbReference type="EMBL" id="SVA13855.1"/>
    </source>
</evidence>
<gene>
    <name evidence="2" type="ORF">METZ01_LOCUS66709</name>
</gene>
<dbReference type="InterPro" id="IPR000073">
    <property type="entry name" value="AB_hydrolase_1"/>
</dbReference>
<dbReference type="PANTHER" id="PTHR43798">
    <property type="entry name" value="MONOACYLGLYCEROL LIPASE"/>
    <property type="match status" value="1"/>
</dbReference>
<organism evidence="2">
    <name type="scientific">marine metagenome</name>
    <dbReference type="NCBI Taxonomy" id="408172"/>
    <lineage>
        <taxon>unclassified sequences</taxon>
        <taxon>metagenomes</taxon>
        <taxon>ecological metagenomes</taxon>
    </lineage>
</organism>
<dbReference type="InterPro" id="IPR029058">
    <property type="entry name" value="AB_hydrolase_fold"/>
</dbReference>
<accession>A0A381TCG7</accession>
<dbReference type="GO" id="GO:0046464">
    <property type="term" value="P:acylglycerol catabolic process"/>
    <property type="evidence" value="ECO:0007669"/>
    <property type="project" value="TreeGrafter"/>
</dbReference>
<dbReference type="Pfam" id="PF00561">
    <property type="entry name" value="Abhydrolase_1"/>
    <property type="match status" value="1"/>
</dbReference>
<dbReference type="GO" id="GO:0016020">
    <property type="term" value="C:membrane"/>
    <property type="evidence" value="ECO:0007669"/>
    <property type="project" value="TreeGrafter"/>
</dbReference>
<protein>
    <recommendedName>
        <fullName evidence="1">AB hydrolase-1 domain-containing protein</fullName>
    </recommendedName>
</protein>
<proteinExistence type="predicted"/>